<dbReference type="AlphaFoldDB" id="A0A1G2INM8"/>
<proteinExistence type="predicted"/>
<reference evidence="1 2" key="1">
    <citation type="journal article" date="2016" name="Nat. Commun.">
        <title>Thousands of microbial genomes shed light on interconnected biogeochemical processes in an aquifer system.</title>
        <authorList>
            <person name="Anantharaman K."/>
            <person name="Brown C.T."/>
            <person name="Hug L.A."/>
            <person name="Sharon I."/>
            <person name="Castelle C.J."/>
            <person name="Probst A.J."/>
            <person name="Thomas B.C."/>
            <person name="Singh A."/>
            <person name="Wilkins M.J."/>
            <person name="Karaoz U."/>
            <person name="Brodie E.L."/>
            <person name="Williams K.H."/>
            <person name="Hubbard S.S."/>
            <person name="Banfield J.F."/>
        </authorList>
    </citation>
    <scope>NUCLEOTIDE SEQUENCE [LARGE SCALE GENOMIC DNA]</scope>
</reference>
<name>A0A1G2INM8_9BACT</name>
<comment type="caution">
    <text evidence="1">The sequence shown here is derived from an EMBL/GenBank/DDBJ whole genome shotgun (WGS) entry which is preliminary data.</text>
</comment>
<evidence type="ECO:0000313" key="1">
    <source>
        <dbReference type="EMBL" id="OGZ75980.1"/>
    </source>
</evidence>
<dbReference type="EMBL" id="MHPE01000040">
    <property type="protein sequence ID" value="OGZ75980.1"/>
    <property type="molecule type" value="Genomic_DNA"/>
</dbReference>
<gene>
    <name evidence="1" type="ORF">A3G45_02260</name>
</gene>
<sequence length="91" mass="10003">MNNGAAVSLDVNSNASKCAWLNEEEVICGIKNQAQFRDEFYKINTADGSKTSVSTPSINLLTKEITLSRSGGTIYVLNEIDSNLYALRTRQ</sequence>
<organism evidence="1 2">
    <name type="scientific">Candidatus Staskawiczbacteria bacterium RIFCSPLOWO2_12_FULL_37_15</name>
    <dbReference type="NCBI Taxonomy" id="1802218"/>
    <lineage>
        <taxon>Bacteria</taxon>
        <taxon>Candidatus Staskawicziibacteriota</taxon>
    </lineage>
</organism>
<dbReference type="Proteomes" id="UP000178632">
    <property type="component" value="Unassembled WGS sequence"/>
</dbReference>
<protein>
    <submittedName>
        <fullName evidence="1">Uncharacterized protein</fullName>
    </submittedName>
</protein>
<evidence type="ECO:0000313" key="2">
    <source>
        <dbReference type="Proteomes" id="UP000178632"/>
    </source>
</evidence>
<accession>A0A1G2INM8</accession>